<dbReference type="AlphaFoldDB" id="X1TXV2"/>
<evidence type="ECO:0000256" key="1">
    <source>
        <dbReference type="ARBA" id="ARBA00005323"/>
    </source>
</evidence>
<keyword evidence="2" id="KW-0456">Lyase</keyword>
<evidence type="ECO:0000259" key="4">
    <source>
        <dbReference type="Pfam" id="PF14031"/>
    </source>
</evidence>
<dbReference type="PANTHER" id="PTHR28004">
    <property type="entry name" value="ZGC:162816-RELATED"/>
    <property type="match status" value="1"/>
</dbReference>
<dbReference type="InterPro" id="IPR001608">
    <property type="entry name" value="Ala_racemase_N"/>
</dbReference>
<evidence type="ECO:0000259" key="3">
    <source>
        <dbReference type="Pfam" id="PF01168"/>
    </source>
</evidence>
<protein>
    <recommendedName>
        <fullName evidence="6">Alanine racemase N-terminal domain-containing protein</fullName>
    </recommendedName>
</protein>
<feature type="non-terminal residue" evidence="5">
    <location>
        <position position="237"/>
    </location>
</feature>
<gene>
    <name evidence="5" type="ORF">S12H4_52716</name>
</gene>
<feature type="domain" description="Alanine racemase N-terminal" evidence="3">
    <location>
        <begin position="1"/>
        <end position="133"/>
    </location>
</feature>
<feature type="domain" description="D-serine dehydratase-like" evidence="4">
    <location>
        <begin position="152"/>
        <end position="237"/>
    </location>
</feature>
<dbReference type="SUPFAM" id="SSF51419">
    <property type="entry name" value="PLP-binding barrel"/>
    <property type="match status" value="1"/>
</dbReference>
<evidence type="ECO:0000256" key="2">
    <source>
        <dbReference type="ARBA" id="ARBA00023239"/>
    </source>
</evidence>
<comment type="caution">
    <text evidence="5">The sequence shown here is derived from an EMBL/GenBank/DDBJ whole genome shotgun (WGS) entry which is preliminary data.</text>
</comment>
<dbReference type="EMBL" id="BARW01033473">
    <property type="protein sequence ID" value="GAJ10153.1"/>
    <property type="molecule type" value="Genomic_DNA"/>
</dbReference>
<proteinExistence type="inferred from homology"/>
<dbReference type="Pfam" id="PF01168">
    <property type="entry name" value="Ala_racemase_N"/>
    <property type="match status" value="1"/>
</dbReference>
<evidence type="ECO:0008006" key="6">
    <source>
        <dbReference type="Google" id="ProtNLM"/>
    </source>
</evidence>
<comment type="similarity">
    <text evidence="1">Belongs to the DSD1 family.</text>
</comment>
<dbReference type="PANTHER" id="PTHR28004:SF2">
    <property type="entry name" value="D-SERINE DEHYDRATASE"/>
    <property type="match status" value="1"/>
</dbReference>
<accession>X1TXV2</accession>
<dbReference type="GO" id="GO:0008721">
    <property type="term" value="F:D-serine ammonia-lyase activity"/>
    <property type="evidence" value="ECO:0007669"/>
    <property type="project" value="TreeGrafter"/>
</dbReference>
<name>X1TXV2_9ZZZZ</name>
<organism evidence="5">
    <name type="scientific">marine sediment metagenome</name>
    <dbReference type="NCBI Taxonomy" id="412755"/>
    <lineage>
        <taxon>unclassified sequences</taxon>
        <taxon>metagenomes</taxon>
        <taxon>ecological metagenomes</taxon>
    </lineage>
</organism>
<dbReference type="GO" id="GO:0036088">
    <property type="term" value="P:D-serine catabolic process"/>
    <property type="evidence" value="ECO:0007669"/>
    <property type="project" value="TreeGrafter"/>
</dbReference>
<sequence length="237" mass="25873">EQAEQISQIGQALGRKVSLNIKIDTSAAGGSPRHGVQPDESALTLAKKISQLPGVEVTGIYAHEMGAEATEKGLDSCAYKTLEIMSNLAEMFKKAGIKVDDVSVGASPTFRYTCKHLKEGKFREVNEIHPGNCVIGSLMYWKAGGNKKEDCALSMLVTVMSTTHPDWVMIDAGYKAFSPDYLLRAMKEPDFFWDYKGKPLPSFGLVKGRPDLRAAALSAESAKVFYMDPTKPKLHIG</sequence>
<evidence type="ECO:0000313" key="5">
    <source>
        <dbReference type="EMBL" id="GAJ10153.1"/>
    </source>
</evidence>
<dbReference type="InterPro" id="IPR051466">
    <property type="entry name" value="D-amino_acid_metab_enzyme"/>
</dbReference>
<reference evidence="5" key="1">
    <citation type="journal article" date="2014" name="Front. Microbiol.">
        <title>High frequency of phylogenetically diverse reductive dehalogenase-homologous genes in deep subseafloor sedimentary metagenomes.</title>
        <authorList>
            <person name="Kawai M."/>
            <person name="Futagami T."/>
            <person name="Toyoda A."/>
            <person name="Takaki Y."/>
            <person name="Nishi S."/>
            <person name="Hori S."/>
            <person name="Arai W."/>
            <person name="Tsubouchi T."/>
            <person name="Morono Y."/>
            <person name="Uchiyama I."/>
            <person name="Ito T."/>
            <person name="Fujiyama A."/>
            <person name="Inagaki F."/>
            <person name="Takami H."/>
        </authorList>
    </citation>
    <scope>NUCLEOTIDE SEQUENCE</scope>
    <source>
        <strain evidence="5">Expedition CK06-06</strain>
    </source>
</reference>
<feature type="non-terminal residue" evidence="5">
    <location>
        <position position="1"/>
    </location>
</feature>
<dbReference type="Gene3D" id="2.40.37.20">
    <property type="entry name" value="D-serine dehydratase-like domain"/>
    <property type="match status" value="1"/>
</dbReference>
<dbReference type="InterPro" id="IPR042208">
    <property type="entry name" value="D-ser_dehydrat-like_sf"/>
</dbReference>
<dbReference type="Gene3D" id="3.20.20.10">
    <property type="entry name" value="Alanine racemase"/>
    <property type="match status" value="1"/>
</dbReference>
<dbReference type="Pfam" id="PF14031">
    <property type="entry name" value="D-ser_dehydrat"/>
    <property type="match status" value="1"/>
</dbReference>
<dbReference type="InterPro" id="IPR029066">
    <property type="entry name" value="PLP-binding_barrel"/>
</dbReference>
<dbReference type="InterPro" id="IPR026956">
    <property type="entry name" value="D-ser_dehydrat-like_dom"/>
</dbReference>